<reference evidence="1 2" key="1">
    <citation type="journal article" date="2022" name="Hortic Res">
        <title>A haplotype resolved chromosomal level avocado genome allows analysis of novel avocado genes.</title>
        <authorList>
            <person name="Nath O."/>
            <person name="Fletcher S.J."/>
            <person name="Hayward A."/>
            <person name="Shaw L.M."/>
            <person name="Masouleh A.K."/>
            <person name="Furtado A."/>
            <person name="Henry R.J."/>
            <person name="Mitter N."/>
        </authorList>
    </citation>
    <scope>NUCLEOTIDE SEQUENCE [LARGE SCALE GENOMIC DNA]</scope>
    <source>
        <strain evidence="2">cv. Hass</strain>
    </source>
</reference>
<dbReference type="Proteomes" id="UP001234297">
    <property type="component" value="Chromosome 5"/>
</dbReference>
<keyword evidence="2" id="KW-1185">Reference proteome</keyword>
<sequence>MVEVADGDEEAPRQWGSEVARKRERWMREMREWRREKSLPKRMVIGGGGVLGFREGSTCSAWSSFFSSSSAAGGLYAGMIRTVDLRPHLETEHRLGHLEFGCAGMIRTVDSRPRWRRRVGVIGSSLPCFSLAMSTSF</sequence>
<name>A0ACC2M136_PERAE</name>
<gene>
    <name evidence="1" type="ORF">MRB53_016044</name>
</gene>
<dbReference type="EMBL" id="CM056813">
    <property type="protein sequence ID" value="KAJ8639350.1"/>
    <property type="molecule type" value="Genomic_DNA"/>
</dbReference>
<protein>
    <submittedName>
        <fullName evidence="1">Uncharacterized protein</fullName>
    </submittedName>
</protein>
<comment type="caution">
    <text evidence="1">The sequence shown here is derived from an EMBL/GenBank/DDBJ whole genome shotgun (WGS) entry which is preliminary data.</text>
</comment>
<evidence type="ECO:0000313" key="1">
    <source>
        <dbReference type="EMBL" id="KAJ8639350.1"/>
    </source>
</evidence>
<organism evidence="1 2">
    <name type="scientific">Persea americana</name>
    <name type="common">Avocado</name>
    <dbReference type="NCBI Taxonomy" id="3435"/>
    <lineage>
        <taxon>Eukaryota</taxon>
        <taxon>Viridiplantae</taxon>
        <taxon>Streptophyta</taxon>
        <taxon>Embryophyta</taxon>
        <taxon>Tracheophyta</taxon>
        <taxon>Spermatophyta</taxon>
        <taxon>Magnoliopsida</taxon>
        <taxon>Magnoliidae</taxon>
        <taxon>Laurales</taxon>
        <taxon>Lauraceae</taxon>
        <taxon>Persea</taxon>
    </lineage>
</organism>
<accession>A0ACC2M136</accession>
<evidence type="ECO:0000313" key="2">
    <source>
        <dbReference type="Proteomes" id="UP001234297"/>
    </source>
</evidence>
<proteinExistence type="predicted"/>